<proteinExistence type="predicted"/>
<name>A0A831LCF1_9BACT</name>
<dbReference type="Pfam" id="PF06296">
    <property type="entry name" value="RelE"/>
    <property type="match status" value="1"/>
</dbReference>
<organism evidence="1">
    <name type="scientific">Mariniphaga anaerophila</name>
    <dbReference type="NCBI Taxonomy" id="1484053"/>
    <lineage>
        <taxon>Bacteria</taxon>
        <taxon>Pseudomonadati</taxon>
        <taxon>Bacteroidota</taxon>
        <taxon>Bacteroidia</taxon>
        <taxon>Marinilabiliales</taxon>
        <taxon>Prolixibacteraceae</taxon>
        <taxon>Mariniphaga</taxon>
    </lineage>
</organism>
<sequence length="110" mass="12156">MSFNVVVTDGFKKHAKSIAKKHRSFKSDLGKLIDSLEENPTQGEPLGKDCFKVRMAITSKGKGKSGGSRVITSIKIVNQTAYLLTIYDKSDKENITDKELDELLRLAGLL</sequence>
<comment type="caution">
    <text evidence="1">The sequence shown here is derived from an EMBL/GenBank/DDBJ whole genome shotgun (WGS) entry which is preliminary data.</text>
</comment>
<dbReference type="AlphaFoldDB" id="A0A831LCF1"/>
<gene>
    <name evidence="1" type="ORF">ENN90_10735</name>
</gene>
<evidence type="ECO:0008006" key="2">
    <source>
        <dbReference type="Google" id="ProtNLM"/>
    </source>
</evidence>
<dbReference type="EMBL" id="DSDK01000589">
    <property type="protein sequence ID" value="HDR52074.1"/>
    <property type="molecule type" value="Genomic_DNA"/>
</dbReference>
<evidence type="ECO:0000313" key="1">
    <source>
        <dbReference type="EMBL" id="HDR52074.1"/>
    </source>
</evidence>
<protein>
    <recommendedName>
        <fullName evidence="2">mRNA-degrading endonuclease RelE, toxin component of the RelBE toxin-antitoxin system</fullName>
    </recommendedName>
</protein>
<accession>A0A831LCF1</accession>
<dbReference type="Proteomes" id="UP000886047">
    <property type="component" value="Unassembled WGS sequence"/>
</dbReference>
<dbReference type="InterPro" id="IPR009387">
    <property type="entry name" value="HigB-2"/>
</dbReference>
<reference evidence="1" key="1">
    <citation type="journal article" date="2020" name="mSystems">
        <title>Genome- and Community-Level Interaction Insights into Carbon Utilization and Element Cycling Functions of Hydrothermarchaeota in Hydrothermal Sediment.</title>
        <authorList>
            <person name="Zhou Z."/>
            <person name="Liu Y."/>
            <person name="Xu W."/>
            <person name="Pan J."/>
            <person name="Luo Z.H."/>
            <person name="Li M."/>
        </authorList>
    </citation>
    <scope>NUCLEOTIDE SEQUENCE [LARGE SCALE GENOMIC DNA]</scope>
    <source>
        <strain evidence="1">SpSt-1217</strain>
    </source>
</reference>